<evidence type="ECO:0000259" key="6">
    <source>
        <dbReference type="PROSITE" id="PS50011"/>
    </source>
</evidence>
<evidence type="ECO:0000256" key="3">
    <source>
        <dbReference type="ARBA" id="ARBA00022777"/>
    </source>
</evidence>
<evidence type="ECO:0000313" key="8">
    <source>
        <dbReference type="Proteomes" id="UP000235116"/>
    </source>
</evidence>
<gene>
    <name evidence="7" type="ORF">Kalk_02060</name>
</gene>
<dbReference type="PROSITE" id="PS50011">
    <property type="entry name" value="PROTEIN_KINASE_DOM"/>
    <property type="match status" value="1"/>
</dbReference>
<dbReference type="OrthoDB" id="9801841at2"/>
<evidence type="ECO:0000256" key="5">
    <source>
        <dbReference type="SAM" id="MobiDB-lite"/>
    </source>
</evidence>
<evidence type="ECO:0000256" key="4">
    <source>
        <dbReference type="ARBA" id="ARBA00022840"/>
    </source>
</evidence>
<dbReference type="InterPro" id="IPR011009">
    <property type="entry name" value="Kinase-like_dom_sf"/>
</dbReference>
<dbReference type="PROSITE" id="PS00109">
    <property type="entry name" value="PROTEIN_KINASE_TYR"/>
    <property type="match status" value="1"/>
</dbReference>
<dbReference type="EMBL" id="CP022684">
    <property type="protein sequence ID" value="AUM11285.1"/>
    <property type="molecule type" value="Genomic_DNA"/>
</dbReference>
<keyword evidence="8" id="KW-1185">Reference proteome</keyword>
<dbReference type="KEGG" id="kak:Kalk_02060"/>
<dbReference type="Gene3D" id="3.30.200.20">
    <property type="entry name" value="Phosphorylase Kinase, domain 1"/>
    <property type="match status" value="1"/>
</dbReference>
<proteinExistence type="predicted"/>
<evidence type="ECO:0000256" key="1">
    <source>
        <dbReference type="ARBA" id="ARBA00022679"/>
    </source>
</evidence>
<accession>A0A2K9LIF8</accession>
<dbReference type="AlphaFoldDB" id="A0A2K9LIF8"/>
<keyword evidence="4" id="KW-0067">ATP-binding</keyword>
<feature type="region of interest" description="Disordered" evidence="5">
    <location>
        <begin position="1"/>
        <end position="54"/>
    </location>
</feature>
<reference evidence="8" key="1">
    <citation type="submission" date="2017-08" db="EMBL/GenBank/DDBJ databases">
        <title>Direct submision.</title>
        <authorList>
            <person name="Kim S.-J."/>
            <person name="Rhee S.-K."/>
        </authorList>
    </citation>
    <scope>NUCLEOTIDE SEQUENCE [LARGE SCALE GENOMIC DNA]</scope>
    <source>
        <strain evidence="8">GI5</strain>
    </source>
</reference>
<evidence type="ECO:0000256" key="2">
    <source>
        <dbReference type="ARBA" id="ARBA00022741"/>
    </source>
</evidence>
<keyword evidence="3" id="KW-0418">Kinase</keyword>
<name>A0A2K9LIF8_9GAMM</name>
<dbReference type="PANTHER" id="PTHR43289">
    <property type="entry name" value="MITOGEN-ACTIVATED PROTEIN KINASE KINASE KINASE 20-RELATED"/>
    <property type="match status" value="1"/>
</dbReference>
<organism evidence="7 8">
    <name type="scientific">Ketobacter alkanivorans</name>
    <dbReference type="NCBI Taxonomy" id="1917421"/>
    <lineage>
        <taxon>Bacteria</taxon>
        <taxon>Pseudomonadati</taxon>
        <taxon>Pseudomonadota</taxon>
        <taxon>Gammaproteobacteria</taxon>
        <taxon>Pseudomonadales</taxon>
        <taxon>Ketobacteraceae</taxon>
        <taxon>Ketobacter</taxon>
    </lineage>
</organism>
<dbReference type="InterPro" id="IPR008266">
    <property type="entry name" value="Tyr_kinase_AS"/>
</dbReference>
<keyword evidence="1" id="KW-0808">Transferase</keyword>
<feature type="domain" description="Protein kinase" evidence="6">
    <location>
        <begin position="63"/>
        <end position="327"/>
    </location>
</feature>
<dbReference type="Gene3D" id="1.10.510.10">
    <property type="entry name" value="Transferase(Phosphotransferase) domain 1"/>
    <property type="match status" value="1"/>
</dbReference>
<dbReference type="InterPro" id="IPR000719">
    <property type="entry name" value="Prot_kinase_dom"/>
</dbReference>
<evidence type="ECO:0000313" key="7">
    <source>
        <dbReference type="EMBL" id="AUM11285.1"/>
    </source>
</evidence>
<dbReference type="RefSeq" id="WP_101892625.1">
    <property type="nucleotide sequence ID" value="NZ_CP022684.1"/>
</dbReference>
<dbReference type="Proteomes" id="UP000235116">
    <property type="component" value="Chromosome"/>
</dbReference>
<dbReference type="PANTHER" id="PTHR43289:SF6">
    <property type="entry name" value="SERINE_THREONINE-PROTEIN KINASE NEKL-3"/>
    <property type="match status" value="1"/>
</dbReference>
<dbReference type="CDD" id="cd14014">
    <property type="entry name" value="STKc_PknB_like"/>
    <property type="match status" value="1"/>
</dbReference>
<dbReference type="GO" id="GO:0005524">
    <property type="term" value="F:ATP binding"/>
    <property type="evidence" value="ECO:0007669"/>
    <property type="project" value="UniProtKB-KW"/>
</dbReference>
<protein>
    <recommendedName>
        <fullName evidence="6">Protein kinase domain-containing protein</fullName>
    </recommendedName>
</protein>
<dbReference type="GO" id="GO:0004674">
    <property type="term" value="F:protein serine/threonine kinase activity"/>
    <property type="evidence" value="ECO:0007669"/>
    <property type="project" value="TreeGrafter"/>
</dbReference>
<keyword evidence="2" id="KW-0547">Nucleotide-binding</keyword>
<dbReference type="Pfam" id="PF00069">
    <property type="entry name" value="Pkinase"/>
    <property type="match status" value="1"/>
</dbReference>
<dbReference type="SUPFAM" id="SSF56112">
    <property type="entry name" value="Protein kinase-like (PK-like)"/>
    <property type="match status" value="1"/>
</dbReference>
<dbReference type="SMART" id="SM00220">
    <property type="entry name" value="S_TKc"/>
    <property type="match status" value="1"/>
</dbReference>
<sequence>MNLTWLFSWRSKKQQDEPKPVPPASSKEKPAASKRPQTKQPASSTPAPQPVQRPFEVQLNIGRYRMEPFTEGGICIVMKGIPLEQGKPKLAVKMVREQWLNHQAVRRQFTTESQIVRELHHPQLPKYRSRGLIDGKAYYAYEFIEGFQLINLSQEQQRFPPALVKELAKDIVSQLLEQLHYLHTSLKPVVHGDISSENILIDTKQKIYLVDFGCSHFQKQANKEAYQWLAKPSFISPEQARGDKWDHRSDLYQAGILLYELLRNRRWNEGSTKRDKVLFAASNQRQADDFLLDVTDAKTSLFVAKMLDPDPDKRYQTAKEALAALKA</sequence>